<dbReference type="InterPro" id="IPR013321">
    <property type="entry name" value="Arc_rbn_hlx_hlx"/>
</dbReference>
<dbReference type="Pfam" id="PF01402">
    <property type="entry name" value="RHH_1"/>
    <property type="match status" value="1"/>
</dbReference>
<dbReference type="AlphaFoldDB" id="A0A1V0N222"/>
<dbReference type="SUPFAM" id="SSF47598">
    <property type="entry name" value="Ribbon-helix-helix"/>
    <property type="match status" value="1"/>
</dbReference>
<gene>
    <name evidence="2" type="ORF">FAD_0232</name>
    <name evidence="3" type="ORF">HLB00_09720</name>
</gene>
<accession>A0A1V0N222</accession>
<dbReference type="KEGG" id="fai:FAD_0232"/>
<evidence type="ECO:0000313" key="5">
    <source>
        <dbReference type="Proteomes" id="UP000546917"/>
    </source>
</evidence>
<protein>
    <submittedName>
        <fullName evidence="3">Ribbon-helix-helix protein, CopG family</fullName>
    </submittedName>
</protein>
<evidence type="ECO:0000259" key="1">
    <source>
        <dbReference type="Pfam" id="PF01402"/>
    </source>
</evidence>
<organism evidence="2 4">
    <name type="scientific">Ferroplasma acidiphilum</name>
    <dbReference type="NCBI Taxonomy" id="74969"/>
    <lineage>
        <taxon>Archaea</taxon>
        <taxon>Methanobacteriati</taxon>
        <taxon>Thermoplasmatota</taxon>
        <taxon>Thermoplasmata</taxon>
        <taxon>Thermoplasmatales</taxon>
        <taxon>Ferroplasmaceae</taxon>
        <taxon>Ferroplasma</taxon>
    </lineage>
</organism>
<dbReference type="GO" id="GO:0006355">
    <property type="term" value="P:regulation of DNA-templated transcription"/>
    <property type="evidence" value="ECO:0007669"/>
    <property type="project" value="InterPro"/>
</dbReference>
<reference evidence="3 5" key="2">
    <citation type="submission" date="2020-05" db="EMBL/GenBank/DDBJ databases">
        <authorList>
            <person name="Zhang R."/>
        </authorList>
    </citation>
    <scope>NUCLEOTIDE SEQUENCE [LARGE SCALE GENOMIC DNA]</scope>
    <source>
        <strain evidence="3 5">DSM 28986</strain>
    </source>
</reference>
<dbReference type="CDD" id="cd22231">
    <property type="entry name" value="RHH_NikR_HicB-like"/>
    <property type="match status" value="1"/>
</dbReference>
<dbReference type="InterPro" id="IPR010985">
    <property type="entry name" value="Ribbon_hlx_hlx"/>
</dbReference>
<evidence type="ECO:0000313" key="3">
    <source>
        <dbReference type="EMBL" id="NOL61095.1"/>
    </source>
</evidence>
<dbReference type="Proteomes" id="UP000546917">
    <property type="component" value="Unassembled WGS sequence"/>
</dbReference>
<feature type="domain" description="Ribbon-helix-helix protein CopG" evidence="1">
    <location>
        <begin position="6"/>
        <end position="45"/>
    </location>
</feature>
<dbReference type="InterPro" id="IPR002145">
    <property type="entry name" value="CopG"/>
</dbReference>
<evidence type="ECO:0000313" key="4">
    <source>
        <dbReference type="Proteomes" id="UP000192050"/>
    </source>
</evidence>
<dbReference type="GeneID" id="16025385"/>
<dbReference type="EMBL" id="JABGBP010000433">
    <property type="protein sequence ID" value="NOL61095.1"/>
    <property type="molecule type" value="Genomic_DNA"/>
</dbReference>
<name>A0A1V0N222_9ARCH</name>
<dbReference type="RefSeq" id="WP_009887240.1">
    <property type="nucleotide sequence ID" value="NZ_CP015363.1"/>
</dbReference>
<dbReference type="OrthoDB" id="56938at2157"/>
<dbReference type="EMBL" id="CP015363">
    <property type="protein sequence ID" value="ARD84157.1"/>
    <property type="molecule type" value="Genomic_DNA"/>
</dbReference>
<sequence>MSVPYRITIRVSEDLINQLQEIVEKNQYSSISEAIRLAISEFITKNRENATSKVDLKLPRNIYTELEEEVNNGNAISVNDLIRFILREYAKGKTKN</sequence>
<evidence type="ECO:0000313" key="2">
    <source>
        <dbReference type="EMBL" id="ARD84157.1"/>
    </source>
</evidence>
<proteinExistence type="predicted"/>
<dbReference type="STRING" id="74969.FAD_0232"/>
<dbReference type="Gene3D" id="1.10.1220.10">
    <property type="entry name" value="Met repressor-like"/>
    <property type="match status" value="1"/>
</dbReference>
<keyword evidence="4" id="KW-1185">Reference proteome</keyword>
<dbReference type="Proteomes" id="UP000192050">
    <property type="component" value="Chromosome"/>
</dbReference>
<reference evidence="2 4" key="1">
    <citation type="submission" date="2011-10" db="EMBL/GenBank/DDBJ databases">
        <title>Metabolic and evolutionary patterns in the extreme acidophile Ferroplasma acidiphilum.</title>
        <authorList>
            <person name="Golyshina O.V."/>
            <person name="Kozyavkin S.A."/>
            <person name="Tatusov R.L."/>
            <person name="Slesarev A.I."/>
            <person name="Golyshin P.N."/>
        </authorList>
    </citation>
    <scope>NUCLEOTIDE SEQUENCE [LARGE SCALE GENOMIC DNA]</scope>
    <source>
        <strain evidence="2">Berkeley</strain>
        <strain evidence="4">Y</strain>
    </source>
</reference>